<comment type="caution">
    <text evidence="1">The sequence shown here is derived from an EMBL/GenBank/DDBJ whole genome shotgun (WGS) entry which is preliminary data.</text>
</comment>
<organism evidence="1 2">
    <name type="scientific">Candidatus Scalindua brodae</name>
    <dbReference type="NCBI Taxonomy" id="237368"/>
    <lineage>
        <taxon>Bacteria</taxon>
        <taxon>Pseudomonadati</taxon>
        <taxon>Planctomycetota</taxon>
        <taxon>Candidatus Brocadiia</taxon>
        <taxon>Candidatus Brocadiales</taxon>
        <taxon>Candidatus Scalinduaceae</taxon>
        <taxon>Candidatus Scalindua</taxon>
    </lineage>
</organism>
<dbReference type="Proteomes" id="UP000030652">
    <property type="component" value="Unassembled WGS sequence"/>
</dbReference>
<evidence type="ECO:0000313" key="2">
    <source>
        <dbReference type="Proteomes" id="UP000030652"/>
    </source>
</evidence>
<dbReference type="AlphaFoldDB" id="A0A0B0EL27"/>
<dbReference type="EMBL" id="JRYO01000036">
    <property type="protein sequence ID" value="KHE93777.1"/>
    <property type="molecule type" value="Genomic_DNA"/>
</dbReference>
<name>A0A0B0EL27_9BACT</name>
<protein>
    <submittedName>
        <fullName evidence="1">Uncharacterized protein</fullName>
    </submittedName>
</protein>
<proteinExistence type="predicted"/>
<reference evidence="1 2" key="1">
    <citation type="submission" date="2014-10" db="EMBL/GenBank/DDBJ databases">
        <title>Draft genome of anammox bacterium scalindua brodae, obtained using differential coverage binning of sequence data from two enrichment reactors.</title>
        <authorList>
            <person name="Speth D.R."/>
            <person name="Russ L."/>
            <person name="Kartal B."/>
            <person name="Op den Camp H.J."/>
            <person name="Dutilh B.E."/>
            <person name="Jetten M.S."/>
        </authorList>
    </citation>
    <scope>NUCLEOTIDE SEQUENCE [LARGE SCALE GENOMIC DNA]</scope>
    <source>
        <strain evidence="1">RU1</strain>
    </source>
</reference>
<evidence type="ECO:0000313" key="1">
    <source>
        <dbReference type="EMBL" id="KHE93777.1"/>
    </source>
</evidence>
<gene>
    <name evidence="1" type="ORF">SCABRO_00454</name>
</gene>
<sequence>MEKERVKKSYSKCVKLNPALKLSDKLWFDFMKIFHNMHKNHVYRKLEIVEQKL</sequence>
<accession>A0A0B0EL27</accession>